<sequence length="70" mass="7508">MSRTASLPARPASVTVPDLGHPVLHTTGLVGRKERWIMVLLTAHPSTTTWSRSTAQTTALARRIYLAAAG</sequence>
<accession>A0ABW3E4T2</accession>
<evidence type="ECO:0000313" key="1">
    <source>
        <dbReference type="EMBL" id="MFD0890184.1"/>
    </source>
</evidence>
<keyword evidence="2" id="KW-1185">Reference proteome</keyword>
<evidence type="ECO:0000313" key="2">
    <source>
        <dbReference type="Proteomes" id="UP001597024"/>
    </source>
</evidence>
<comment type="caution">
    <text evidence="1">The sequence shown here is derived from an EMBL/GenBank/DDBJ whole genome shotgun (WGS) entry which is preliminary data.</text>
</comment>
<protein>
    <submittedName>
        <fullName evidence="1">Uncharacterized protein</fullName>
    </submittedName>
</protein>
<dbReference type="Proteomes" id="UP001597024">
    <property type="component" value="Unassembled WGS sequence"/>
</dbReference>
<reference evidence="2" key="1">
    <citation type="journal article" date="2019" name="Int. J. Syst. Evol. Microbiol.">
        <title>The Global Catalogue of Microorganisms (GCM) 10K type strain sequencing project: providing services to taxonomists for standard genome sequencing and annotation.</title>
        <authorList>
            <consortium name="The Broad Institute Genomics Platform"/>
            <consortium name="The Broad Institute Genome Sequencing Center for Infectious Disease"/>
            <person name="Wu L."/>
            <person name="Ma J."/>
        </authorList>
    </citation>
    <scope>NUCLEOTIDE SEQUENCE [LARGE SCALE GENOMIC DNA]</scope>
    <source>
        <strain evidence="2">CCUG 62974</strain>
    </source>
</reference>
<name>A0ABW3E4T2_9ACTN</name>
<proteinExistence type="predicted"/>
<organism evidence="1 2">
    <name type="scientific">Streptosporangium algeriense</name>
    <dbReference type="NCBI Taxonomy" id="1682748"/>
    <lineage>
        <taxon>Bacteria</taxon>
        <taxon>Bacillati</taxon>
        <taxon>Actinomycetota</taxon>
        <taxon>Actinomycetes</taxon>
        <taxon>Streptosporangiales</taxon>
        <taxon>Streptosporangiaceae</taxon>
        <taxon>Streptosporangium</taxon>
    </lineage>
</organism>
<dbReference type="EMBL" id="JBHTHX010002269">
    <property type="protein sequence ID" value="MFD0890184.1"/>
    <property type="molecule type" value="Genomic_DNA"/>
</dbReference>
<gene>
    <name evidence="1" type="ORF">ACFQ08_37045</name>
</gene>